<dbReference type="PANTHER" id="PTHR43877:SF2">
    <property type="entry name" value="AMINOALKYLPHOSPHONATE N-ACETYLTRANSFERASE-RELATED"/>
    <property type="match status" value="1"/>
</dbReference>
<dbReference type="RefSeq" id="WP_192755088.1">
    <property type="nucleotide sequence ID" value="NZ_BAABJL010000176.1"/>
</dbReference>
<reference evidence="4" key="1">
    <citation type="submission" date="2020-10" db="EMBL/GenBank/DDBJ databases">
        <title>Sequencing the genomes of 1000 actinobacteria strains.</title>
        <authorList>
            <person name="Klenk H.-P."/>
        </authorList>
    </citation>
    <scope>NUCLEOTIDE SEQUENCE</scope>
    <source>
        <strain evidence="4">DSM 45354</strain>
    </source>
</reference>
<dbReference type="GO" id="GO:0016747">
    <property type="term" value="F:acyltransferase activity, transferring groups other than amino-acyl groups"/>
    <property type="evidence" value="ECO:0007669"/>
    <property type="project" value="InterPro"/>
</dbReference>
<proteinExistence type="predicted"/>
<comment type="caution">
    <text evidence="4">The sequence shown here is derived from an EMBL/GenBank/DDBJ whole genome shotgun (WGS) entry which is preliminary data.</text>
</comment>
<evidence type="ECO:0000259" key="3">
    <source>
        <dbReference type="PROSITE" id="PS51186"/>
    </source>
</evidence>
<dbReference type="InterPro" id="IPR000182">
    <property type="entry name" value="GNAT_dom"/>
</dbReference>
<dbReference type="InterPro" id="IPR016181">
    <property type="entry name" value="Acyl_CoA_acyltransferase"/>
</dbReference>
<evidence type="ECO:0000256" key="2">
    <source>
        <dbReference type="ARBA" id="ARBA00023315"/>
    </source>
</evidence>
<dbReference type="InterPro" id="IPR050832">
    <property type="entry name" value="Bact_Acetyltransf"/>
</dbReference>
<dbReference type="PROSITE" id="PS51186">
    <property type="entry name" value="GNAT"/>
    <property type="match status" value="1"/>
</dbReference>
<dbReference type="PANTHER" id="PTHR43877">
    <property type="entry name" value="AMINOALKYLPHOSPHONATE N-ACETYLTRANSFERASE-RELATED-RELATED"/>
    <property type="match status" value="1"/>
</dbReference>
<sequence length="162" mass="17647">MELRVVAFDHPDAQELTEQVQQEYVVRYGGTDATPMRSAEFAPPLGLFLVGYLDGRPVGCGGWRTVSAQEPVLRDGDAELKRMYVAPTARGHGHARRLLAELERTAATAGLTRMVLETGIRQPEAISLYRSCDYAPISGFGLHKDAPGSRCFAKPLVVSMSA</sequence>
<dbReference type="Pfam" id="PF00583">
    <property type="entry name" value="Acetyltransf_1"/>
    <property type="match status" value="1"/>
</dbReference>
<protein>
    <submittedName>
        <fullName evidence="4">GNAT superfamily N-acetyltransferase</fullName>
    </submittedName>
</protein>
<evidence type="ECO:0000313" key="4">
    <source>
        <dbReference type="EMBL" id="MBE1611955.1"/>
    </source>
</evidence>
<dbReference type="AlphaFoldDB" id="A0A927RH89"/>
<dbReference type="SUPFAM" id="SSF55729">
    <property type="entry name" value="Acyl-CoA N-acyltransferases (Nat)"/>
    <property type="match status" value="1"/>
</dbReference>
<keyword evidence="5" id="KW-1185">Reference proteome</keyword>
<dbReference type="CDD" id="cd04301">
    <property type="entry name" value="NAT_SF"/>
    <property type="match status" value="1"/>
</dbReference>
<dbReference type="EMBL" id="JADBEM010000001">
    <property type="protein sequence ID" value="MBE1611955.1"/>
    <property type="molecule type" value="Genomic_DNA"/>
</dbReference>
<dbReference type="Gene3D" id="3.40.630.30">
    <property type="match status" value="1"/>
</dbReference>
<dbReference type="Proteomes" id="UP000638648">
    <property type="component" value="Unassembled WGS sequence"/>
</dbReference>
<name>A0A927RH89_9ACTN</name>
<evidence type="ECO:0000256" key="1">
    <source>
        <dbReference type="ARBA" id="ARBA00022679"/>
    </source>
</evidence>
<evidence type="ECO:0000313" key="5">
    <source>
        <dbReference type="Proteomes" id="UP000638648"/>
    </source>
</evidence>
<feature type="domain" description="N-acetyltransferase" evidence="3">
    <location>
        <begin position="1"/>
        <end position="162"/>
    </location>
</feature>
<keyword evidence="2" id="KW-0012">Acyltransferase</keyword>
<keyword evidence="1" id="KW-0808">Transferase</keyword>
<organism evidence="4 5">
    <name type="scientific">Actinopolymorpha pittospori</name>
    <dbReference type="NCBI Taxonomy" id="648752"/>
    <lineage>
        <taxon>Bacteria</taxon>
        <taxon>Bacillati</taxon>
        <taxon>Actinomycetota</taxon>
        <taxon>Actinomycetes</taxon>
        <taxon>Propionibacteriales</taxon>
        <taxon>Actinopolymorphaceae</taxon>
        <taxon>Actinopolymorpha</taxon>
    </lineage>
</organism>
<gene>
    <name evidence="4" type="ORF">HEB94_008803</name>
</gene>
<accession>A0A927RH89</accession>